<dbReference type="InterPro" id="IPR001810">
    <property type="entry name" value="F-box_dom"/>
</dbReference>
<accession>A0AAD5VR64</accession>
<reference evidence="3" key="1">
    <citation type="submission" date="2022-07" db="EMBL/GenBank/DDBJ databases">
        <title>Genome Sequence of Leucocoprinus birnbaumii.</title>
        <authorList>
            <person name="Buettner E."/>
        </authorList>
    </citation>
    <scope>NUCLEOTIDE SEQUENCE</scope>
    <source>
        <strain evidence="3">VT141</strain>
    </source>
</reference>
<feature type="compositionally biased region" description="Acidic residues" evidence="1">
    <location>
        <begin position="285"/>
        <end position="299"/>
    </location>
</feature>
<keyword evidence="4" id="KW-1185">Reference proteome</keyword>
<feature type="region of interest" description="Disordered" evidence="1">
    <location>
        <begin position="278"/>
        <end position="299"/>
    </location>
</feature>
<proteinExistence type="predicted"/>
<evidence type="ECO:0000313" key="3">
    <source>
        <dbReference type="EMBL" id="KAJ3567447.1"/>
    </source>
</evidence>
<organism evidence="3 4">
    <name type="scientific">Leucocoprinus birnbaumii</name>
    <dbReference type="NCBI Taxonomy" id="56174"/>
    <lineage>
        <taxon>Eukaryota</taxon>
        <taxon>Fungi</taxon>
        <taxon>Dikarya</taxon>
        <taxon>Basidiomycota</taxon>
        <taxon>Agaricomycotina</taxon>
        <taxon>Agaricomycetes</taxon>
        <taxon>Agaricomycetidae</taxon>
        <taxon>Agaricales</taxon>
        <taxon>Agaricineae</taxon>
        <taxon>Agaricaceae</taxon>
        <taxon>Leucocoprinus</taxon>
    </lineage>
</organism>
<protein>
    <recommendedName>
        <fullName evidence="2">F-box domain-containing protein</fullName>
    </recommendedName>
</protein>
<feature type="domain" description="F-box" evidence="2">
    <location>
        <begin position="2"/>
        <end position="35"/>
    </location>
</feature>
<name>A0AAD5VR64_9AGAR</name>
<dbReference type="Proteomes" id="UP001213000">
    <property type="component" value="Unassembled WGS sequence"/>
</dbReference>
<sequence length="299" mass="33713">MRLPNDVLICEVMSRLSTVDLVRAAKSSNHMSSAVGEAVRIRVLQVLRLFVPAPGSFSRAMREYHAVVGGSCALRVLSQKDFTPDRIDLYVPSAHSDNMITYLKGEGFRMTNTIFPPPFDTGSWPKYIHSFVCMERETNHGNVYIRLHVTSSTSAVMPIFFEGLTSSVNLITPRAVLCCYPQLTLRGIVLVNNPWTVTNESLAQMQSRGFKTRIDPRSEPQQSSVATQRHLKDRHSLFLPFVAHDTEWYEASWEDIEWVCPNTRWTSHLPQGVHDVTNDEGGLVELEDGPTDTSVDDFE</sequence>
<dbReference type="Pfam" id="PF00646">
    <property type="entry name" value="F-box"/>
    <property type="match status" value="1"/>
</dbReference>
<evidence type="ECO:0000313" key="4">
    <source>
        <dbReference type="Proteomes" id="UP001213000"/>
    </source>
</evidence>
<evidence type="ECO:0000259" key="2">
    <source>
        <dbReference type="Pfam" id="PF00646"/>
    </source>
</evidence>
<dbReference type="AlphaFoldDB" id="A0AAD5VR64"/>
<gene>
    <name evidence="3" type="ORF">NP233_g6364</name>
</gene>
<evidence type="ECO:0000256" key="1">
    <source>
        <dbReference type="SAM" id="MobiDB-lite"/>
    </source>
</evidence>
<comment type="caution">
    <text evidence="3">The sequence shown here is derived from an EMBL/GenBank/DDBJ whole genome shotgun (WGS) entry which is preliminary data.</text>
</comment>
<dbReference type="EMBL" id="JANIEX010000412">
    <property type="protein sequence ID" value="KAJ3567447.1"/>
    <property type="molecule type" value="Genomic_DNA"/>
</dbReference>